<gene>
    <name evidence="8" type="ORF">niasHS_010291</name>
</gene>
<feature type="transmembrane region" description="Helical" evidence="6">
    <location>
        <begin position="178"/>
        <end position="197"/>
    </location>
</feature>
<feature type="compositionally biased region" description="Polar residues" evidence="5">
    <location>
        <begin position="578"/>
        <end position="603"/>
    </location>
</feature>
<comment type="subcellular location">
    <subcellularLocation>
        <location evidence="1">Membrane</location>
        <topology evidence="1">Multi-pass membrane protein</topology>
    </subcellularLocation>
</comment>
<dbReference type="Proteomes" id="UP001620645">
    <property type="component" value="Unassembled WGS sequence"/>
</dbReference>
<dbReference type="PROSITE" id="PS50850">
    <property type="entry name" value="MFS"/>
    <property type="match status" value="1"/>
</dbReference>
<feature type="transmembrane region" description="Helical" evidence="6">
    <location>
        <begin position="434"/>
        <end position="453"/>
    </location>
</feature>
<evidence type="ECO:0000256" key="1">
    <source>
        <dbReference type="ARBA" id="ARBA00004141"/>
    </source>
</evidence>
<keyword evidence="9" id="KW-1185">Reference proteome</keyword>
<dbReference type="EMBL" id="JBICCN010000232">
    <property type="protein sequence ID" value="KAL3085222.1"/>
    <property type="molecule type" value="Genomic_DNA"/>
</dbReference>
<dbReference type="AlphaFoldDB" id="A0ABD2IZA6"/>
<evidence type="ECO:0000256" key="3">
    <source>
        <dbReference type="ARBA" id="ARBA00022989"/>
    </source>
</evidence>
<evidence type="ECO:0000313" key="8">
    <source>
        <dbReference type="EMBL" id="KAL3085222.1"/>
    </source>
</evidence>
<evidence type="ECO:0000313" key="9">
    <source>
        <dbReference type="Proteomes" id="UP001620645"/>
    </source>
</evidence>
<proteinExistence type="predicted"/>
<feature type="transmembrane region" description="Helical" evidence="6">
    <location>
        <begin position="373"/>
        <end position="390"/>
    </location>
</feature>
<feature type="transmembrane region" description="Helical" evidence="6">
    <location>
        <begin position="271"/>
        <end position="290"/>
    </location>
</feature>
<keyword evidence="2 6" id="KW-0812">Transmembrane</keyword>
<feature type="transmembrane region" description="Helical" evidence="6">
    <location>
        <begin position="410"/>
        <end position="428"/>
    </location>
</feature>
<feature type="transmembrane region" description="Helical" evidence="6">
    <location>
        <begin position="203"/>
        <end position="227"/>
    </location>
</feature>
<dbReference type="InterPro" id="IPR050382">
    <property type="entry name" value="MFS_Na/Anion_cotransporter"/>
</dbReference>
<dbReference type="FunFam" id="1.20.1250.20:FF:000264">
    <property type="entry name" value="vesicular glutamate transporter 1"/>
    <property type="match status" value="1"/>
</dbReference>
<feature type="transmembrane region" description="Helical" evidence="6">
    <location>
        <begin position="239"/>
        <end position="265"/>
    </location>
</feature>
<feature type="region of interest" description="Disordered" evidence="5">
    <location>
        <begin position="578"/>
        <end position="669"/>
    </location>
</feature>
<dbReference type="GO" id="GO:0016020">
    <property type="term" value="C:membrane"/>
    <property type="evidence" value="ECO:0007669"/>
    <property type="project" value="UniProtKB-SubCell"/>
</dbReference>
<evidence type="ECO:0000256" key="5">
    <source>
        <dbReference type="SAM" id="MobiDB-lite"/>
    </source>
</evidence>
<keyword evidence="4 6" id="KW-0472">Membrane</keyword>
<name>A0ABD2IZA6_HETSC</name>
<feature type="transmembrane region" description="Helical" evidence="6">
    <location>
        <begin position="465"/>
        <end position="487"/>
    </location>
</feature>
<accession>A0ABD2IZA6</accession>
<protein>
    <recommendedName>
        <fullName evidence="7">Major facilitator superfamily (MFS) profile domain-containing protein</fullName>
    </recommendedName>
</protein>
<dbReference type="FunFam" id="1.20.1250.20:FF:000226">
    <property type="entry name" value="Vesicular GLUtamate transporter"/>
    <property type="match status" value="1"/>
</dbReference>
<dbReference type="InterPro" id="IPR036259">
    <property type="entry name" value="MFS_trans_sf"/>
</dbReference>
<dbReference type="SUPFAM" id="SSF103473">
    <property type="entry name" value="MFS general substrate transporter"/>
    <property type="match status" value="1"/>
</dbReference>
<evidence type="ECO:0000256" key="6">
    <source>
        <dbReference type="SAM" id="Phobius"/>
    </source>
</evidence>
<sequence length="669" mass="73234">MHHSTSGSGPSNRHIDSGGAVPSVKLAGQNANRGWSPEEEHRNSTQLDSYQNGMMLRRRKSGADAMGNEMQPEALHVHGNPVLKMAEQCRLCRCWKRWQLAILANIGFMIVFGIRCNFGAAKNHMAKDYVDPWGKKHKHSYNWTSAELGVMESSFFYGYLITQIPAGFLAAKFPANKMFGLAIGGASFLNLLIPHAFRSRSDTLVALVQIAQGLVQGLAYPAMHGVWCHWAPPLERSKLATTAFTGSYAGAVFGLPLSALLVSYVHWSMPFYIYGVAGVIWSVFWFSMTFEKPAFHPTITVQEKQYIEAQIGPVNQSHPTFGTIPWRAILTSKPVWAIIVANFARSWNFYLLLQNQLTYMRDVLGLRISDSGLIAALPHAVMGCVVLIGGRLADYLRSNKILSTTAVRKLFNCGGFGCEALFLLFVAYTKSERTAMIAMIIAVGCSGFAISGFNVNHLDIAPRYAAILMGFSNGIGTLAGLTCPFVVESLTSKGNANGWVTVFLLASLIHFTGITFYAVYASGELQEWAEPKPNEEEQTLQWDAQKAAEARALEAAAKRGDTYGTNEATAFAPLPHLTTGQQPPMNNFHQSTAQNQNGGTAATNPFMPNWGDDFHHAGGSSGNNSFGTAYGGQPQQHAVDDDYYQQQSYSSRSYSNPSTDEKRGGGRMQ</sequence>
<feature type="transmembrane region" description="Helical" evidence="6">
    <location>
        <begin position="499"/>
        <end position="520"/>
    </location>
</feature>
<evidence type="ECO:0000256" key="2">
    <source>
        <dbReference type="ARBA" id="ARBA00022692"/>
    </source>
</evidence>
<keyword evidence="3 6" id="KW-1133">Transmembrane helix</keyword>
<evidence type="ECO:0000256" key="4">
    <source>
        <dbReference type="ARBA" id="ARBA00023136"/>
    </source>
</evidence>
<dbReference type="Gene3D" id="1.20.1250.20">
    <property type="entry name" value="MFS general substrate transporter like domains"/>
    <property type="match status" value="2"/>
</dbReference>
<feature type="domain" description="Major facilitator superfamily (MFS) profile" evidence="7">
    <location>
        <begin position="99"/>
        <end position="525"/>
    </location>
</feature>
<comment type="caution">
    <text evidence="8">The sequence shown here is derived from an EMBL/GenBank/DDBJ whole genome shotgun (WGS) entry which is preliminary data.</text>
</comment>
<dbReference type="Pfam" id="PF07690">
    <property type="entry name" value="MFS_1"/>
    <property type="match status" value="1"/>
</dbReference>
<feature type="compositionally biased region" description="Basic and acidic residues" evidence="5">
    <location>
        <begin position="659"/>
        <end position="669"/>
    </location>
</feature>
<reference evidence="8 9" key="1">
    <citation type="submission" date="2024-10" db="EMBL/GenBank/DDBJ databases">
        <authorList>
            <person name="Kim D."/>
        </authorList>
    </citation>
    <scope>NUCLEOTIDE SEQUENCE [LARGE SCALE GENOMIC DNA]</scope>
    <source>
        <strain evidence="8">Taebaek</strain>
    </source>
</reference>
<dbReference type="CDD" id="cd17382">
    <property type="entry name" value="MFS_SLC17A6_7_8_VGluT"/>
    <property type="match status" value="1"/>
</dbReference>
<dbReference type="PANTHER" id="PTHR11662:SF456">
    <property type="entry name" value="VESICULAR GLUTAMATE TRANSPORTER, ISOFORM A"/>
    <property type="match status" value="1"/>
</dbReference>
<feature type="transmembrane region" description="Helical" evidence="6">
    <location>
        <begin position="100"/>
        <end position="120"/>
    </location>
</feature>
<dbReference type="InterPro" id="IPR020846">
    <property type="entry name" value="MFS_dom"/>
</dbReference>
<feature type="compositionally biased region" description="Low complexity" evidence="5">
    <location>
        <begin position="644"/>
        <end position="655"/>
    </location>
</feature>
<dbReference type="PANTHER" id="PTHR11662">
    <property type="entry name" value="SOLUTE CARRIER FAMILY 17"/>
    <property type="match status" value="1"/>
</dbReference>
<dbReference type="InterPro" id="IPR011701">
    <property type="entry name" value="MFS"/>
</dbReference>
<evidence type="ECO:0000259" key="7">
    <source>
        <dbReference type="PROSITE" id="PS50850"/>
    </source>
</evidence>
<organism evidence="8 9">
    <name type="scientific">Heterodera schachtii</name>
    <name type="common">Sugarbeet cyst nematode worm</name>
    <name type="synonym">Tylenchus schachtii</name>
    <dbReference type="NCBI Taxonomy" id="97005"/>
    <lineage>
        <taxon>Eukaryota</taxon>
        <taxon>Metazoa</taxon>
        <taxon>Ecdysozoa</taxon>
        <taxon>Nematoda</taxon>
        <taxon>Chromadorea</taxon>
        <taxon>Rhabditida</taxon>
        <taxon>Tylenchina</taxon>
        <taxon>Tylenchomorpha</taxon>
        <taxon>Tylenchoidea</taxon>
        <taxon>Heteroderidae</taxon>
        <taxon>Heteroderinae</taxon>
        <taxon>Heterodera</taxon>
    </lineage>
</organism>
<feature type="compositionally biased region" description="Polar residues" evidence="5">
    <location>
        <begin position="1"/>
        <end position="11"/>
    </location>
</feature>
<feature type="region of interest" description="Disordered" evidence="5">
    <location>
        <begin position="1"/>
        <end position="54"/>
    </location>
</feature>